<evidence type="ECO:0000256" key="1">
    <source>
        <dbReference type="SAM" id="MobiDB-lite"/>
    </source>
</evidence>
<name>A0A395IBR4_ASPHC</name>
<dbReference type="STRING" id="1450537.A0A395IBR4"/>
<feature type="region of interest" description="Disordered" evidence="1">
    <location>
        <begin position="278"/>
        <end position="331"/>
    </location>
</feature>
<accession>A0A395IBR4</accession>
<dbReference type="VEuPathDB" id="FungiDB:BO97DRAFT_380501"/>
<feature type="compositionally biased region" description="Basic and acidic residues" evidence="1">
    <location>
        <begin position="289"/>
        <end position="307"/>
    </location>
</feature>
<evidence type="ECO:0000313" key="4">
    <source>
        <dbReference type="Proteomes" id="UP000248961"/>
    </source>
</evidence>
<sequence>MHKSVVPCRSSIHRFATLALYRALLRQCAKLPDNLPERSVAQQYIQLRIHRYKSIQSPSKIAHTLKAGYEALDLLHAVSQGNHEKTKHLQTLLSTTLRERERKSAIQRELTRLKLARARPPSALDLRKQAGREAQRKTMQRHPDAESILARPRPVVNGIRRVPKIVNARGLPMLRIKKPQPAFLSHILRGKHRRRDKSLVQRDLLTQEIHWARDEDEWDSRTKQEPEKVMWVDAFNYALRRNKERIAELDAKDQRLAEAMWKVVLAERELAAKEAKERAAKATAAQGETEQKEVDQLESAQDKPGRAKEKRKKGIKKTLTREHYQRVSRGQ</sequence>
<dbReference type="EMBL" id="KZ824267">
    <property type="protein sequence ID" value="RAL17239.1"/>
    <property type="molecule type" value="Genomic_DNA"/>
</dbReference>
<evidence type="ECO:0000259" key="2">
    <source>
        <dbReference type="Pfam" id="PF05347"/>
    </source>
</evidence>
<reference evidence="3 4" key="1">
    <citation type="submission" date="2018-02" db="EMBL/GenBank/DDBJ databases">
        <title>The genomes of Aspergillus section Nigri reveals drivers in fungal speciation.</title>
        <authorList>
            <consortium name="DOE Joint Genome Institute"/>
            <person name="Vesth T.C."/>
            <person name="Nybo J."/>
            <person name="Theobald S."/>
            <person name="Brandl J."/>
            <person name="Frisvad J.C."/>
            <person name="Nielsen K.F."/>
            <person name="Lyhne E.K."/>
            <person name="Kogle M.E."/>
            <person name="Kuo A."/>
            <person name="Riley R."/>
            <person name="Clum A."/>
            <person name="Nolan M."/>
            <person name="Lipzen A."/>
            <person name="Salamov A."/>
            <person name="Henrissat B."/>
            <person name="Wiebenga A."/>
            <person name="De vries R.P."/>
            <person name="Grigoriev I.V."/>
            <person name="Mortensen U.H."/>
            <person name="Andersen M.R."/>
            <person name="Baker S.E."/>
        </authorList>
    </citation>
    <scope>NUCLEOTIDE SEQUENCE [LARGE SCALE GENOMIC DNA]</scope>
    <source>
        <strain evidence="3 4">CBS 101889</strain>
    </source>
</reference>
<dbReference type="InterPro" id="IPR046896">
    <property type="entry name" value="Cup1-like_N"/>
</dbReference>
<evidence type="ECO:0000313" key="3">
    <source>
        <dbReference type="EMBL" id="RAL17239.1"/>
    </source>
</evidence>
<dbReference type="Pfam" id="PF05347">
    <property type="entry name" value="Complex1_LYR"/>
    <property type="match status" value="1"/>
</dbReference>
<feature type="region of interest" description="Disordered" evidence="1">
    <location>
        <begin position="121"/>
        <end position="144"/>
    </location>
</feature>
<feature type="compositionally biased region" description="Basic residues" evidence="1">
    <location>
        <begin position="308"/>
        <end position="318"/>
    </location>
</feature>
<proteinExistence type="predicted"/>
<dbReference type="RefSeq" id="XP_025556393.1">
    <property type="nucleotide sequence ID" value="XM_025693206.1"/>
</dbReference>
<dbReference type="GeneID" id="37197495"/>
<organism evidence="3 4">
    <name type="scientific">Aspergillus homomorphus (strain CBS 101889)</name>
    <dbReference type="NCBI Taxonomy" id="1450537"/>
    <lineage>
        <taxon>Eukaryota</taxon>
        <taxon>Fungi</taxon>
        <taxon>Dikarya</taxon>
        <taxon>Ascomycota</taxon>
        <taxon>Pezizomycotina</taxon>
        <taxon>Eurotiomycetes</taxon>
        <taxon>Eurotiomycetidae</taxon>
        <taxon>Eurotiales</taxon>
        <taxon>Aspergillaceae</taxon>
        <taxon>Aspergillus</taxon>
        <taxon>Aspergillus subgen. Circumdati</taxon>
    </lineage>
</organism>
<dbReference type="OrthoDB" id="6508832at2759"/>
<dbReference type="CDD" id="cd20273">
    <property type="entry name" value="Complex1_LYR_unchar"/>
    <property type="match status" value="1"/>
</dbReference>
<keyword evidence="4" id="KW-1185">Reference proteome</keyword>
<feature type="domain" description="Complex 1 LYR protein" evidence="2">
    <location>
        <begin position="17"/>
        <end position="73"/>
    </location>
</feature>
<dbReference type="AlphaFoldDB" id="A0A395IBR4"/>
<protein>
    <recommendedName>
        <fullName evidence="2">Complex 1 LYR protein domain-containing protein</fullName>
    </recommendedName>
</protein>
<dbReference type="Proteomes" id="UP000248961">
    <property type="component" value="Unassembled WGS sequence"/>
</dbReference>
<feature type="compositionally biased region" description="Basic and acidic residues" evidence="1">
    <location>
        <begin position="125"/>
        <end position="144"/>
    </location>
</feature>
<dbReference type="InterPro" id="IPR008011">
    <property type="entry name" value="Complex1_LYR_dom"/>
</dbReference>
<gene>
    <name evidence="3" type="ORF">BO97DRAFT_380501</name>
</gene>